<feature type="compositionally biased region" description="Basic residues" evidence="1">
    <location>
        <begin position="434"/>
        <end position="444"/>
    </location>
</feature>
<dbReference type="EMBL" id="MU006561">
    <property type="protein sequence ID" value="KAF2751655.1"/>
    <property type="molecule type" value="Genomic_DNA"/>
</dbReference>
<feature type="compositionally biased region" description="Basic residues" evidence="1">
    <location>
        <begin position="390"/>
        <end position="399"/>
    </location>
</feature>
<keyword evidence="3" id="KW-1185">Reference proteome</keyword>
<proteinExistence type="predicted"/>
<feature type="compositionally biased region" description="Basic and acidic residues" evidence="1">
    <location>
        <begin position="538"/>
        <end position="547"/>
    </location>
</feature>
<feature type="region of interest" description="Disordered" evidence="1">
    <location>
        <begin position="136"/>
        <end position="769"/>
    </location>
</feature>
<feature type="compositionally biased region" description="Polar residues" evidence="1">
    <location>
        <begin position="718"/>
        <end position="739"/>
    </location>
</feature>
<feature type="compositionally biased region" description="Basic and acidic residues" evidence="1">
    <location>
        <begin position="749"/>
        <end position="761"/>
    </location>
</feature>
<feature type="compositionally biased region" description="Basic and acidic residues" evidence="1">
    <location>
        <begin position="275"/>
        <end position="301"/>
    </location>
</feature>
<name>A0A6A6VM90_9PLEO</name>
<organism evidence="2 3">
    <name type="scientific">Sporormia fimetaria CBS 119925</name>
    <dbReference type="NCBI Taxonomy" id="1340428"/>
    <lineage>
        <taxon>Eukaryota</taxon>
        <taxon>Fungi</taxon>
        <taxon>Dikarya</taxon>
        <taxon>Ascomycota</taxon>
        <taxon>Pezizomycotina</taxon>
        <taxon>Dothideomycetes</taxon>
        <taxon>Pleosporomycetidae</taxon>
        <taxon>Pleosporales</taxon>
        <taxon>Sporormiaceae</taxon>
        <taxon>Sporormia</taxon>
    </lineage>
</organism>
<evidence type="ECO:0000313" key="2">
    <source>
        <dbReference type="EMBL" id="KAF2751655.1"/>
    </source>
</evidence>
<accession>A0A6A6VM90</accession>
<protein>
    <submittedName>
        <fullName evidence="2">Uncharacterized protein</fullName>
    </submittedName>
</protein>
<feature type="compositionally biased region" description="Polar residues" evidence="1">
    <location>
        <begin position="1"/>
        <end position="13"/>
    </location>
</feature>
<dbReference type="GO" id="GO:0003677">
    <property type="term" value="F:DNA binding"/>
    <property type="evidence" value="ECO:0007669"/>
    <property type="project" value="InterPro"/>
</dbReference>
<feature type="compositionally biased region" description="Acidic residues" evidence="1">
    <location>
        <begin position="668"/>
        <end position="680"/>
    </location>
</feature>
<evidence type="ECO:0000313" key="3">
    <source>
        <dbReference type="Proteomes" id="UP000799440"/>
    </source>
</evidence>
<feature type="compositionally biased region" description="Polar residues" evidence="1">
    <location>
        <begin position="417"/>
        <end position="426"/>
    </location>
</feature>
<feature type="compositionally biased region" description="Basic and acidic residues" evidence="1">
    <location>
        <begin position="613"/>
        <end position="626"/>
    </location>
</feature>
<dbReference type="Proteomes" id="UP000799440">
    <property type="component" value="Unassembled WGS sequence"/>
</dbReference>
<evidence type="ECO:0000256" key="1">
    <source>
        <dbReference type="SAM" id="MobiDB-lite"/>
    </source>
</evidence>
<reference evidence="2" key="1">
    <citation type="journal article" date="2020" name="Stud. Mycol.">
        <title>101 Dothideomycetes genomes: a test case for predicting lifestyles and emergence of pathogens.</title>
        <authorList>
            <person name="Haridas S."/>
            <person name="Albert R."/>
            <person name="Binder M."/>
            <person name="Bloem J."/>
            <person name="Labutti K."/>
            <person name="Salamov A."/>
            <person name="Andreopoulos B."/>
            <person name="Baker S."/>
            <person name="Barry K."/>
            <person name="Bills G."/>
            <person name="Bluhm B."/>
            <person name="Cannon C."/>
            <person name="Castanera R."/>
            <person name="Culley D."/>
            <person name="Daum C."/>
            <person name="Ezra D."/>
            <person name="Gonzalez J."/>
            <person name="Henrissat B."/>
            <person name="Kuo A."/>
            <person name="Liang C."/>
            <person name="Lipzen A."/>
            <person name="Lutzoni F."/>
            <person name="Magnuson J."/>
            <person name="Mondo S."/>
            <person name="Nolan M."/>
            <person name="Ohm R."/>
            <person name="Pangilinan J."/>
            <person name="Park H.-J."/>
            <person name="Ramirez L."/>
            <person name="Alfaro M."/>
            <person name="Sun H."/>
            <person name="Tritt A."/>
            <person name="Yoshinaga Y."/>
            <person name="Zwiers L.-H."/>
            <person name="Turgeon B."/>
            <person name="Goodwin S."/>
            <person name="Spatafora J."/>
            <person name="Crous P."/>
            <person name="Grigoriev I."/>
        </authorList>
    </citation>
    <scope>NUCLEOTIDE SEQUENCE</scope>
    <source>
        <strain evidence="2">CBS 119925</strain>
    </source>
</reference>
<dbReference type="InterPro" id="IPR017956">
    <property type="entry name" value="AT_hook_DNA-bd_motif"/>
</dbReference>
<feature type="compositionally biased region" description="Basic residues" evidence="1">
    <location>
        <begin position="174"/>
        <end position="184"/>
    </location>
</feature>
<feature type="compositionally biased region" description="Basic residues" evidence="1">
    <location>
        <begin position="644"/>
        <end position="656"/>
    </location>
</feature>
<feature type="compositionally biased region" description="Basic and acidic residues" evidence="1">
    <location>
        <begin position="336"/>
        <end position="348"/>
    </location>
</feature>
<sequence>MSPTHSTGKSAGGTQAAEPTALSSFLSESGSAEYQRYKDNSANARLTYHEWSVSEHALGVLLYKLSREAFDAASSDDDTDDDATEYPIEITSASRKGRKPGKAAKAKAVNKKSGLRNSFVADDGVAEVATSSIAHQKRKKSRVSEPILGTEISQASPVKNAIDNPAEAVPAAPKIRRGPGRPKKNSLPASFAITENAEATPAPTVKPSTVVAESPDNKSPSSARRRLRTRTAAQQRPYLHSAKLFDEVIDESGDEHARKSRSPHKSKLAEVSYAEEGKTYEDKDAMNPAESQDHMAASEKKAKGKGRTQKRDEKDVDAQLPQASTPPVKRKRGRPRKSEVMARQEQAEKAASPKADVSVTKLTLQFKMPKQKKDEEPAPVEASTPEETRRRRKPSLRKSHLSEEFVRDETDSDDAQENIQEGTSLKNDAPPPAKKQKRKYTRKPKPVEEPVSENIIDDDAAMHSEKAKRRAKKPYLSQEYVVEDSSSVEELPEEIQQAVEYQQQTSKPRKKQKANDKTISSPKRKRKSIKALSAEFVHSTDSEHEEGPQADVHQEPIVTPAPAPAPKPNSKHKRVSVSFAEAAQSNEAAKNGTERTPKRQPKKTAKAAAIEAQRIEDSHSASRTEEDNGVDSDGGNYGTAPATKKSRTKRGKKKATGRGSLGGGHEEPSDDEDSDADDTGYGETGTPKETPKGQGAAKPKKGSRTAQRASGLEDDGTISPNSVQSDEHNSSAVNSTHNTGRGPDSPSVNKRDKQSDDRYGDDTIPFYAQFPPVWLWPERRNSETDEEYRRRAYIQGI</sequence>
<feature type="compositionally biased region" description="Basic and acidic residues" evidence="1">
    <location>
        <begin position="400"/>
        <end position="409"/>
    </location>
</feature>
<gene>
    <name evidence="2" type="ORF">M011DRAFT_482487</name>
</gene>
<feature type="region of interest" description="Disordered" evidence="1">
    <location>
        <begin position="1"/>
        <end position="24"/>
    </location>
</feature>
<dbReference type="SMART" id="SM00384">
    <property type="entry name" value="AT_hook"/>
    <property type="match status" value="2"/>
</dbReference>
<dbReference type="AlphaFoldDB" id="A0A6A6VM90"/>